<dbReference type="Pfam" id="PF10082">
    <property type="entry name" value="BBP2_2"/>
    <property type="match status" value="1"/>
</dbReference>
<evidence type="ECO:0000313" key="3">
    <source>
        <dbReference type="Proteomes" id="UP001215231"/>
    </source>
</evidence>
<feature type="chain" id="PRO_5045740675" evidence="1">
    <location>
        <begin position="21"/>
        <end position="394"/>
    </location>
</feature>
<evidence type="ECO:0000256" key="1">
    <source>
        <dbReference type="SAM" id="SignalP"/>
    </source>
</evidence>
<sequence length="394" mass="44552">MNKSLAAIIFLVMPGVNAMAQGEGSHRSESGVVITPELQSGYQYDDNLYNRSADEQGSSVFVFAPSGNFLLEDGVNRYALDVGISSGHYLGQSDDDYLDGDIVFSGHFEPDSLQRLNLQVGANWRSEARGTGITEARHDLIDSPLRYFEQQAGLSYEYGALSSKAQLAFELGYLDKSYNNYQDITKYYDYSALLTGAKVFFTTHHRSQLFVELNRNTIRYEHLDNSGKSRDSDDYNLLTGFRWQATAVTAGRVILGYQLKDFTDQQRDNFNGLSWDVSLDWQPLTYTKVSIETQRKAKEPNVEGDYILASLYGLSWSHHWNDVLTTSVSGSYGEEDYQGVSRTDETRTLALSLDYRMSRWADVSLFGQMSDKDSSRRDIQFDKHLVGLNFVFSL</sequence>
<dbReference type="Proteomes" id="UP001215231">
    <property type="component" value="Chromosome"/>
</dbReference>
<dbReference type="InterPro" id="IPR018759">
    <property type="entry name" value="BBP2_2"/>
</dbReference>
<dbReference type="RefSeq" id="WP_274053113.1">
    <property type="nucleotide sequence ID" value="NZ_CP059693.1"/>
</dbReference>
<proteinExistence type="predicted"/>
<name>A0ABY7VHT4_9GAMM</name>
<gene>
    <name evidence="2" type="ORF">H3N35_04775</name>
</gene>
<evidence type="ECO:0000313" key="2">
    <source>
        <dbReference type="EMBL" id="WDE12789.1"/>
    </source>
</evidence>
<keyword evidence="1" id="KW-0732">Signal</keyword>
<protein>
    <submittedName>
        <fullName evidence="2">Outer membrane beta-barrel protein</fullName>
    </submittedName>
</protein>
<reference evidence="2 3" key="1">
    <citation type="journal article" date="2022" name="Mar. Drugs">
        <title>Bioassay-Guided Fractionation Leads to the Detection of Cholic Acid Generated by the Rare Thalassomonas sp.</title>
        <authorList>
            <person name="Pheiffer F."/>
            <person name="Schneider Y.K."/>
            <person name="Hansen E.H."/>
            <person name="Andersen J.H."/>
            <person name="Isaksson J."/>
            <person name="Busche T."/>
            <person name="R C."/>
            <person name="Kalinowski J."/>
            <person name="Zyl L.V."/>
            <person name="Trindade M."/>
        </authorList>
    </citation>
    <scope>NUCLEOTIDE SEQUENCE [LARGE SCALE GENOMIC DNA]</scope>
    <source>
        <strain evidence="2 3">A5K-61T</strain>
    </source>
</reference>
<organism evidence="2 3">
    <name type="scientific">Thalassomonas haliotis</name>
    <dbReference type="NCBI Taxonomy" id="485448"/>
    <lineage>
        <taxon>Bacteria</taxon>
        <taxon>Pseudomonadati</taxon>
        <taxon>Pseudomonadota</taxon>
        <taxon>Gammaproteobacteria</taxon>
        <taxon>Alteromonadales</taxon>
        <taxon>Colwelliaceae</taxon>
        <taxon>Thalassomonas</taxon>
    </lineage>
</organism>
<keyword evidence="3" id="KW-1185">Reference proteome</keyword>
<feature type="signal peptide" evidence="1">
    <location>
        <begin position="1"/>
        <end position="20"/>
    </location>
</feature>
<accession>A0ABY7VHT4</accession>
<dbReference type="EMBL" id="CP059693">
    <property type="protein sequence ID" value="WDE12789.1"/>
    <property type="molecule type" value="Genomic_DNA"/>
</dbReference>